<name>A0A0M1P810_9BACL</name>
<organism evidence="3 4">
    <name type="scientific">Paenibacillus solani</name>
    <dbReference type="NCBI Taxonomy" id="1705565"/>
    <lineage>
        <taxon>Bacteria</taxon>
        <taxon>Bacillati</taxon>
        <taxon>Bacillota</taxon>
        <taxon>Bacilli</taxon>
        <taxon>Bacillales</taxon>
        <taxon>Paenibacillaceae</taxon>
        <taxon>Paenibacillus</taxon>
    </lineage>
</organism>
<dbReference type="Pfam" id="PF12996">
    <property type="entry name" value="DUF3880"/>
    <property type="match status" value="1"/>
</dbReference>
<accession>A0A0M1P810</accession>
<gene>
    <name evidence="3" type="ORF">AM231_02590</name>
</gene>
<sequence>MNDHLLLQGEEQSAHMEGYRNGFTEGRREGYRIGFSDAVIQSLPKEEEPIRDLRILYVTTGIGVPYPALDQAVTDTLKVLVRSLLVANPSEDIVLLAKKFQPDLVLALNGVVLEADTLKALGDSGFKTAIWFTDDPYYTDWTVSIAPRYDYIFTLESNCVSFYRDLGCQHVYHLPFAVNPNVFYPKHVPTSYQTDICFIGTAYWNRVELMDHLAPVLKNKRVVISGWWWDRMKQYDQLSDKIRLGDWMTPEDTATYYNGAKIVINHHRSSDDDTINANSRKLKALSVNPRTFEISSCSTLQLSDSRHDMDQLYSPGTEIEIYGSYGELMDKIDYYLRHEEERQRIALNGLIRTRKDHTYYKRLRSMLRIIFP</sequence>
<dbReference type="PATRIC" id="fig|1705565.3.peg.2391"/>
<protein>
    <submittedName>
        <fullName evidence="3">Spore maturation protein cgeB</fullName>
    </submittedName>
</protein>
<feature type="domain" description="Spore protein YkvP N-terminal" evidence="1">
    <location>
        <begin position="130"/>
        <end position="203"/>
    </location>
</feature>
<comment type="caution">
    <text evidence="3">The sequence shown here is derived from an EMBL/GenBank/DDBJ whole genome shotgun (WGS) entry which is preliminary data.</text>
</comment>
<dbReference type="Pfam" id="PF13524">
    <property type="entry name" value="Glyco_trans_1_2"/>
    <property type="match status" value="1"/>
</dbReference>
<dbReference type="InterPro" id="IPR024542">
    <property type="entry name" value="YkvP_N"/>
</dbReference>
<dbReference type="SUPFAM" id="SSF53756">
    <property type="entry name" value="UDP-Glycosyltransferase/glycogen phosphorylase"/>
    <property type="match status" value="1"/>
</dbReference>
<dbReference type="Gene3D" id="3.40.50.2000">
    <property type="entry name" value="Glycogen Phosphorylase B"/>
    <property type="match status" value="1"/>
</dbReference>
<keyword evidence="4" id="KW-1185">Reference proteome</keyword>
<evidence type="ECO:0000259" key="2">
    <source>
        <dbReference type="Pfam" id="PF13524"/>
    </source>
</evidence>
<proteinExistence type="predicted"/>
<evidence type="ECO:0000313" key="3">
    <source>
        <dbReference type="EMBL" id="KOR90606.1"/>
    </source>
</evidence>
<feature type="domain" description="Spore protein YkvP/CgeB glycosyl transferase-like" evidence="2">
    <location>
        <begin position="215"/>
        <end position="367"/>
    </location>
</feature>
<dbReference type="InterPro" id="IPR055259">
    <property type="entry name" value="YkvP/CgeB_Glyco_trans-like"/>
</dbReference>
<dbReference type="EMBL" id="LIUT01000001">
    <property type="protein sequence ID" value="KOR90606.1"/>
    <property type="molecule type" value="Genomic_DNA"/>
</dbReference>
<reference evidence="4" key="1">
    <citation type="submission" date="2015-08" db="EMBL/GenBank/DDBJ databases">
        <title>Genome sequencing project for genomic taxonomy and phylogenomics of Bacillus-like bacteria.</title>
        <authorList>
            <person name="Liu B."/>
            <person name="Wang J."/>
            <person name="Zhu Y."/>
            <person name="Liu G."/>
            <person name="Chen Q."/>
            <person name="Chen Z."/>
            <person name="Lan J."/>
            <person name="Che J."/>
            <person name="Ge C."/>
            <person name="Shi H."/>
            <person name="Pan Z."/>
            <person name="Liu X."/>
        </authorList>
    </citation>
    <scope>NUCLEOTIDE SEQUENCE [LARGE SCALE GENOMIC DNA]</scope>
    <source>
        <strain evidence="4">FJAT-22460</strain>
    </source>
</reference>
<dbReference type="Proteomes" id="UP000036932">
    <property type="component" value="Unassembled WGS sequence"/>
</dbReference>
<dbReference type="AlphaFoldDB" id="A0A0M1P810"/>
<evidence type="ECO:0000259" key="1">
    <source>
        <dbReference type="Pfam" id="PF12996"/>
    </source>
</evidence>
<evidence type="ECO:0000313" key="4">
    <source>
        <dbReference type="Proteomes" id="UP000036932"/>
    </source>
</evidence>